<reference evidence="2" key="1">
    <citation type="journal article" date="2012" name="Nat. Biotechnol.">
        <title>Draft genome sequence of pigeonpea (Cajanus cajan), an orphan legume crop of resource-poor farmers.</title>
        <authorList>
            <person name="Varshney R.K."/>
            <person name="Chen W."/>
            <person name="Li Y."/>
            <person name="Bharti A.K."/>
            <person name="Saxena R.K."/>
            <person name="Schlueter J.A."/>
            <person name="Donoghue M.T."/>
            <person name="Azam S."/>
            <person name="Fan G."/>
            <person name="Whaley A.M."/>
            <person name="Farmer A.D."/>
            <person name="Sheridan J."/>
            <person name="Iwata A."/>
            <person name="Tuteja R."/>
            <person name="Penmetsa R.V."/>
            <person name="Wu W."/>
            <person name="Upadhyaya H.D."/>
            <person name="Yang S.P."/>
            <person name="Shah T."/>
            <person name="Saxena K.B."/>
            <person name="Michael T."/>
            <person name="McCombie W.R."/>
            <person name="Yang B."/>
            <person name="Zhang G."/>
            <person name="Yang H."/>
            <person name="Wang J."/>
            <person name="Spillane C."/>
            <person name="Cook D.R."/>
            <person name="May G.D."/>
            <person name="Xu X."/>
            <person name="Jackson S.A."/>
        </authorList>
    </citation>
    <scope>NUCLEOTIDE SEQUENCE [LARGE SCALE GENOMIC DNA]</scope>
</reference>
<gene>
    <name evidence="2" type="ORF">KK1_032465</name>
</gene>
<name>A0A151RTV0_CAJCA</name>
<organism evidence="2 3">
    <name type="scientific">Cajanus cajan</name>
    <name type="common">Pigeon pea</name>
    <name type="synonym">Cajanus indicus</name>
    <dbReference type="NCBI Taxonomy" id="3821"/>
    <lineage>
        <taxon>Eukaryota</taxon>
        <taxon>Viridiplantae</taxon>
        <taxon>Streptophyta</taxon>
        <taxon>Embryophyta</taxon>
        <taxon>Tracheophyta</taxon>
        <taxon>Spermatophyta</taxon>
        <taxon>Magnoliopsida</taxon>
        <taxon>eudicotyledons</taxon>
        <taxon>Gunneridae</taxon>
        <taxon>Pentapetalae</taxon>
        <taxon>rosids</taxon>
        <taxon>fabids</taxon>
        <taxon>Fabales</taxon>
        <taxon>Fabaceae</taxon>
        <taxon>Papilionoideae</taxon>
        <taxon>50 kb inversion clade</taxon>
        <taxon>NPAAA clade</taxon>
        <taxon>indigoferoid/millettioid clade</taxon>
        <taxon>Phaseoleae</taxon>
        <taxon>Cajanus</taxon>
    </lineage>
</organism>
<protein>
    <submittedName>
        <fullName evidence="2">Uncharacterized protein</fullName>
    </submittedName>
</protein>
<dbReference type="Proteomes" id="UP000075243">
    <property type="component" value="Unassembled WGS sequence"/>
</dbReference>
<sequence>MDFHGMKRKRLQALCKKHGIPANLKNTEMADRLFLIFKGKDIEDPVGSENGGTEKDVEMIDLVSPSPVVEERSDFSAKISRISEDAMLGFETNLSLEITREDFGICGVEEGMKSELNKEQVAPDLVALEEFNNHLVEGEVEKLGDQTNLVEDVCGTGKTGNETEEQEDNAYNPEGSETEKLEDNANNPEVSNKKDLNLLLVSPEEFGNHMVEGEVEKLSDQTNLVEDVCGTGKAGAETEKQDDNDNSPEGCRRNYLNLSLVSCEEFGYPLIEGEAKKYDDFICVGDAVHNVGNERSEVDSMHLDLDAMDIDGKTNVTVEHFTNDVHASCEVNSSDLNIHEMVASGTATKNADRCEARFVSSPKMSITPALESIGFSPKLLSNSETEVSQYESNYSPETLKVDIEICDTKENIQIDVNKEQVGDNPEDVYEAPYVMKMNDEDLVQAPSEEFGNHLLEGEVEKLGEKNNIEDVCENGKGRDDAVERGDHNSPQGSNIKDVNVLHVSQQEFGYPLVEEIQKSDGNIYNDTTGTDEKTNLTSEHFADVVPNFPSSFKYSDGTPDQFLRTYPENEIKFIDLNIHQDICEEELKSPEKPGSIADPGECFGFSPKNLEVSVIEGFQAETYFNSSTLGDIGTCNMKASIQSDKMEKVEYIDDNQQVIHATSGVMVLNSEDLVQVASVEAGDHLLEGEVEKSGLMSDSEECIRFLPNNLELSANKGFQAETYFDPNTLGDAVATCNVEESLQGDQIEKEYSEEVLHMANELVLLQRSMEENNPVEGEITRLFDYSDDHEENGVTGAEDDKNQHYVKGDMASFENYLLNGFQSIDDAGGQNSDEKPGDYVPTIMPQPGEMKSCTINLQQNSASEDNNIFYPKLLELSMKKEMKIVKSLPVKHARDVLGNSDMKENIKIAKKEQVGSIISKSAFPKRQPLQDLQQN</sequence>
<dbReference type="Gramene" id="C.cajan_31302.t">
    <property type="protein sequence ID" value="C.cajan_31302.t"/>
    <property type="gene ID" value="C.cajan_31302"/>
</dbReference>
<keyword evidence="3" id="KW-1185">Reference proteome</keyword>
<dbReference type="OMA" id="ILHVYQE"/>
<dbReference type="PANTHER" id="PTHR33621">
    <property type="entry name" value="ASPARTIC/GLUTAMIC ACID-RICH PROTEIN"/>
    <property type="match status" value="1"/>
</dbReference>
<feature type="compositionally biased region" description="Basic and acidic residues" evidence="1">
    <location>
        <begin position="474"/>
        <end position="487"/>
    </location>
</feature>
<dbReference type="EMBL" id="KQ483573">
    <property type="protein sequence ID" value="KYP45968.1"/>
    <property type="molecule type" value="Genomic_DNA"/>
</dbReference>
<accession>A0A151RTV0</accession>
<dbReference type="AlphaFoldDB" id="A0A151RTV0"/>
<evidence type="ECO:0000313" key="2">
    <source>
        <dbReference type="EMBL" id="KYP45968.1"/>
    </source>
</evidence>
<proteinExistence type="predicted"/>
<dbReference type="PANTHER" id="PTHR33621:SF2">
    <property type="entry name" value="RIBOSOMAL L1 DOMAIN-CONTAINING PROTEIN"/>
    <property type="match status" value="1"/>
</dbReference>
<evidence type="ECO:0000256" key="1">
    <source>
        <dbReference type="SAM" id="MobiDB-lite"/>
    </source>
</evidence>
<evidence type="ECO:0000313" key="3">
    <source>
        <dbReference type="Proteomes" id="UP000075243"/>
    </source>
</evidence>
<feature type="region of interest" description="Disordered" evidence="1">
    <location>
        <begin position="474"/>
        <end position="494"/>
    </location>
</feature>
<feature type="region of interest" description="Disordered" evidence="1">
    <location>
        <begin position="153"/>
        <end position="196"/>
    </location>
</feature>